<feature type="compositionally biased region" description="Basic residues" evidence="2">
    <location>
        <begin position="691"/>
        <end position="710"/>
    </location>
</feature>
<feature type="region of interest" description="Disordered" evidence="2">
    <location>
        <begin position="92"/>
        <end position="133"/>
    </location>
</feature>
<feature type="region of interest" description="Disordered" evidence="2">
    <location>
        <begin position="643"/>
        <end position="663"/>
    </location>
</feature>
<dbReference type="PANTHER" id="PTHR22538:SF0">
    <property type="entry name" value="CILIA- AND FLAGELLA-ASSOCIATED PROTEIN 74"/>
    <property type="match status" value="1"/>
</dbReference>
<evidence type="ECO:0000259" key="4">
    <source>
        <dbReference type="Pfam" id="PF24778"/>
    </source>
</evidence>
<dbReference type="eggNOG" id="KOG1585">
    <property type="taxonomic scope" value="Eukaryota"/>
</dbReference>
<dbReference type="Pfam" id="PF24778">
    <property type="entry name" value="Ig-CFAP74_3rd"/>
    <property type="match status" value="1"/>
</dbReference>
<feature type="region of interest" description="Disordered" evidence="2">
    <location>
        <begin position="941"/>
        <end position="994"/>
    </location>
</feature>
<dbReference type="GeneID" id="25570137"/>
<dbReference type="Pfam" id="PF24798">
    <property type="entry name" value="Ig-CFAP74_4th"/>
    <property type="match status" value="1"/>
</dbReference>
<dbReference type="Gene3D" id="1.25.40.10">
    <property type="entry name" value="Tetratricopeptide repeat domain"/>
    <property type="match status" value="1"/>
</dbReference>
<dbReference type="InterPro" id="IPR056306">
    <property type="entry name" value="Ig-CFAP74_2nd"/>
</dbReference>
<gene>
    <name evidence="6" type="ORF">AMSG_12223</name>
</gene>
<feature type="region of interest" description="Disordered" evidence="2">
    <location>
        <begin position="1"/>
        <end position="61"/>
    </location>
</feature>
<feature type="domain" description="CFAP74 second Ig-like" evidence="3">
    <location>
        <begin position="830"/>
        <end position="1042"/>
    </location>
</feature>
<feature type="region of interest" description="Disordered" evidence="2">
    <location>
        <begin position="2141"/>
        <end position="2197"/>
    </location>
</feature>
<dbReference type="OMA" id="RYKQLAT"/>
<dbReference type="InterPro" id="IPR056310">
    <property type="entry name" value="Ig-CFAP74_4th"/>
</dbReference>
<sequence>MLHDSRRHAEFDAATADDAADDDDDGAAVTAASRLPRPVLPNIDAGRGGEQEAEGDAVAQQSQVMEFDSYSGDDRPLSAEAVLVTPAAVVRNGAGAHSPPHGRVDHHAGLGSVSPMSSDSLSSDSSPSVHAAESTRAMVYEWEQPPAPPPPPPNAEAQRAAVLDRYTAASGVITTYKTRDQREERIVQARAQRQLAELQTRVESCAVALQQARASLTAARREVDGTHAAMREVDKDIRKVTRSALRQPFELGSLRKRRAQLETQVRLQEREVTDAERAVARAEAELGTAERERTKVLPMEEALTKAGQSQLVELKVIANARLERELASAYQVDQRARTRELALVNATRKEATKVAVQMDSAVSARRKAAARIKAIRKAGANEDAAAAEATRAALTARRKAIRELKDHTEEAQAEIRAANKARARAAARRRREEEREAAAILARGGNPEEVFRRRRLEEAYRRRAEAEEVELEERKMAIAARVLVEEERHERQLRRADKLSVEQATKASAQRRILSRKDKREAVMEYLRSHKRDDAVLDGGLPAPQLGPNSIQPPFPSDIAPRESWAHPLGDEATAMTRELEAAERAKYAELVSSLPPLTASASTTTGRGELPKLEMSDGERGSGRATGGADPFAAFVRPISAPAERGGAARGRTSRQSRGSDDMLVPEMQGLWESDSKRAGNRAGEAVRSARMRRNGSLHRRARSARTSRPRIDPNYSDTVRVAGFEASPASLTFADFVVGEHYSQTFSLTNVSYGFNSFKVLELPLAVRDFFEVAFTPQGNMSAGLSTELTVTFSPKVDEDLTTLLQIQSKTGVLGVPIAAKTRKCDVALESKILDFGSVVIGESSTLKLTIINSGAVPTEFELDPYVLDRELPESPEVAPLALVPLSECVPVTADELVRASELALSRDDVPEFQRMDASSIEVPDVHFSFVVSCSDSDESASMPGRGGGGSGSSQTSVSTAVGLTAGSESPWAQAAAESQASSVGGEQGEAKARPDVPVFGLDAFEGRVPGYGLTSVGVTFSPSEVGVFELHWLITFDSSEKRLGVVVRGVAEPIPISVGSTGLDLGVCYAGHIYRDIAVLHNDSTSTCKISLAVPPLYAGCVEFLPQVGFVQAQSSLSVQVKFAPSEELLAKVGRLRASVPQRSELAQGHGAMVNMPIKISVKGQALPVFFHLYAALTSPSLVVHPTTLSFGRVSLHASRELELRVSNPSLLVQQYGFLTLDAGWSIEPQDGFGSLLPGESRVLRVQFAPTAAVSYTTKLVCKSSLGQELVVSASGSGFKPALVFGAPSLALPATPIGSCSSARVYLRNPSKVAHKFELAWAPELPIVVEPSVGEVPGRGEILLLVLLAPGEQTADLLPAPRGAAASADVPAAKNASEGGNGGGGGEVVRRELSEEEAALALLEQTLQKVAAGGQPRRSGTRAIWAEAGVRRSPVVCFVAGAPKSEAVLLDLVLPVVEPALAVISNGGSRVLDFGEVPMGERVVKTLTLRNESDEVVEPAAGPLDPVESSFVVLSGMRAVAPGKSLRLLLEFAPSSQGRYNQELELYKREELRELGTSATAVLSVALVGLGSSPSLLIEPLPRALFMGDVKPGESVSERFTLTNSSSSFDVSFVASLRRSGELNRSGINPFSVSVPRGRLLPGERLELVVEFAPDHASERYADELLIELPSEHDNVRIPLSGVAHARDVFLLAVGSVPTPLVQDLGAPLVFAGMEDESEPRHEIVVQVELLAAADGRSSEGKLRFGNVARGAPAELILEPLSADAVAAGFEIPGARTVVQPRSEEMLVIRYTGPPRRADETTIHGHMGLLAKDGKRVSVVVVAKWKKDPEAAAIAYTAAGVAYKAAKAHEDVVRVCEKAAARHEETGAIFHAGQAKERAAEAALALNQHSVATRLYSEAAIMYRMNGSLPEALKVYNVAAKALEGKDKFGEALDLLTIAEELFADGEMDLRFASETYRTALRIAIKKRDWARSLELLEAQIGHFTALEQDGMLFKTMLSYVVVALASNDYVAADRANTAHLSVRGYLRSTESNAANDLLDAFESADDDAIAAVASRQVFTFLDQGVLRLARALTSGGVRSGGKKKSSKTKARSKAAAAPAASSPDAPDAAQAARNALFAAPSTAAAAADASTTAPHAVLPVGEDEPSPAADVGASEPAHVVDVGASEPAHVDVLGEAQDDDADDDDEDSDDSLL</sequence>
<feature type="domain" description="CFAP74 fourth Ig-like" evidence="5">
    <location>
        <begin position="1188"/>
        <end position="1281"/>
    </location>
</feature>
<dbReference type="PANTHER" id="PTHR22538">
    <property type="entry name" value="CILIA- AND FLAGELLA-ASSOCIATED PROTEIN 74"/>
    <property type="match status" value="1"/>
</dbReference>
<evidence type="ECO:0000313" key="6">
    <source>
        <dbReference type="EMBL" id="KNC52844.1"/>
    </source>
</evidence>
<feature type="compositionally biased region" description="Basic and acidic residues" evidence="2">
    <location>
        <begin position="610"/>
        <end position="623"/>
    </location>
</feature>
<feature type="compositionally biased region" description="Low complexity" evidence="2">
    <location>
        <begin position="2097"/>
        <end position="2112"/>
    </location>
</feature>
<dbReference type="EMBL" id="GL349476">
    <property type="protein sequence ID" value="KNC52844.1"/>
    <property type="molecule type" value="Genomic_DNA"/>
</dbReference>
<evidence type="ECO:0008006" key="8">
    <source>
        <dbReference type="Google" id="ProtNLM"/>
    </source>
</evidence>
<dbReference type="RefSeq" id="XP_013755009.1">
    <property type="nucleotide sequence ID" value="XM_013899555.1"/>
</dbReference>
<dbReference type="InterPro" id="IPR056307">
    <property type="entry name" value="Ig-CFAP74_3rd"/>
</dbReference>
<dbReference type="InterPro" id="IPR013783">
    <property type="entry name" value="Ig-like_fold"/>
</dbReference>
<feature type="compositionally biased region" description="Basic residues" evidence="2">
    <location>
        <begin position="2084"/>
        <end position="2096"/>
    </location>
</feature>
<dbReference type="Gene3D" id="2.60.40.10">
    <property type="entry name" value="Immunoglobulins"/>
    <property type="match status" value="6"/>
</dbReference>
<keyword evidence="7" id="KW-1185">Reference proteome</keyword>
<feature type="region of interest" description="Disordered" evidence="2">
    <location>
        <begin position="678"/>
        <end position="716"/>
    </location>
</feature>
<dbReference type="OrthoDB" id="545169at2759"/>
<evidence type="ECO:0000259" key="3">
    <source>
        <dbReference type="Pfam" id="PF24770"/>
    </source>
</evidence>
<dbReference type="STRING" id="461836.A0A0L0DKA9"/>
<feature type="region of interest" description="Disordered" evidence="2">
    <location>
        <begin position="598"/>
        <end position="630"/>
    </location>
</feature>
<feature type="region of interest" description="Disordered" evidence="2">
    <location>
        <begin position="2079"/>
        <end position="2112"/>
    </location>
</feature>
<dbReference type="InterPro" id="IPR011990">
    <property type="entry name" value="TPR-like_helical_dom_sf"/>
</dbReference>
<dbReference type="Proteomes" id="UP000054408">
    <property type="component" value="Unassembled WGS sequence"/>
</dbReference>
<feature type="compositionally biased region" description="Low complexity" evidence="2">
    <location>
        <begin position="955"/>
        <end position="985"/>
    </location>
</feature>
<reference evidence="6 7" key="1">
    <citation type="submission" date="2010-05" db="EMBL/GenBank/DDBJ databases">
        <title>The Genome Sequence of Thecamonas trahens ATCC 50062.</title>
        <authorList>
            <consortium name="The Broad Institute Genome Sequencing Platform"/>
            <person name="Russ C."/>
            <person name="Cuomo C."/>
            <person name="Shea T."/>
            <person name="Young S.K."/>
            <person name="Zeng Q."/>
            <person name="Koehrsen M."/>
            <person name="Haas B."/>
            <person name="Borodovsky M."/>
            <person name="Guigo R."/>
            <person name="Alvarado L."/>
            <person name="Berlin A."/>
            <person name="Bochicchio J."/>
            <person name="Borenstein D."/>
            <person name="Chapman S."/>
            <person name="Chen Z."/>
            <person name="Freedman E."/>
            <person name="Gellesch M."/>
            <person name="Goldberg J."/>
            <person name="Griggs A."/>
            <person name="Gujja S."/>
            <person name="Heilman E."/>
            <person name="Heiman D."/>
            <person name="Hepburn T."/>
            <person name="Howarth C."/>
            <person name="Jen D."/>
            <person name="Larson L."/>
            <person name="Mehta T."/>
            <person name="Park D."/>
            <person name="Pearson M."/>
            <person name="Roberts A."/>
            <person name="Saif S."/>
            <person name="Shenoy N."/>
            <person name="Sisk P."/>
            <person name="Stolte C."/>
            <person name="Sykes S."/>
            <person name="Thomson T."/>
            <person name="Walk T."/>
            <person name="White J."/>
            <person name="Yandava C."/>
            <person name="Burger G."/>
            <person name="Gray M.W."/>
            <person name="Holland P.W.H."/>
            <person name="King N."/>
            <person name="Lang F.B.F."/>
            <person name="Roger A.J."/>
            <person name="Ruiz-Trillo I."/>
            <person name="Lander E."/>
            <person name="Nusbaum C."/>
        </authorList>
    </citation>
    <scope>NUCLEOTIDE SEQUENCE [LARGE SCALE GENOMIC DNA]</scope>
    <source>
        <strain evidence="6 7">ATCC 50062</strain>
    </source>
</reference>
<dbReference type="Pfam" id="PF24771">
    <property type="entry name" value="Ig_CFAP74_1st"/>
    <property type="match status" value="1"/>
</dbReference>
<name>A0A0L0DKA9_THETB</name>
<feature type="domain" description="CFAP74 third Ig-like" evidence="4">
    <location>
        <begin position="1061"/>
        <end position="1181"/>
    </location>
</feature>
<dbReference type="Pfam" id="PF24770">
    <property type="entry name" value="Ig-CFAP74_2"/>
    <property type="match status" value="1"/>
</dbReference>
<feature type="compositionally biased region" description="Low complexity" evidence="2">
    <location>
        <begin position="109"/>
        <end position="129"/>
    </location>
</feature>
<feature type="compositionally biased region" description="Acidic residues" evidence="2">
    <location>
        <begin position="2180"/>
        <end position="2197"/>
    </location>
</feature>
<accession>A0A0L0DKA9</accession>
<proteinExistence type="predicted"/>
<feature type="coiled-coil region" evidence="1">
    <location>
        <begin position="251"/>
        <end position="292"/>
    </location>
</feature>
<protein>
    <recommendedName>
        <fullName evidence="8">Abnormal spindle-like microcephaly-associated protein ASH domain-containing protein</fullName>
    </recommendedName>
</protein>
<feature type="compositionally biased region" description="Basic and acidic residues" evidence="2">
    <location>
        <begin position="1"/>
        <end position="11"/>
    </location>
</feature>
<evidence type="ECO:0000256" key="2">
    <source>
        <dbReference type="SAM" id="MobiDB-lite"/>
    </source>
</evidence>
<evidence type="ECO:0000256" key="1">
    <source>
        <dbReference type="SAM" id="Coils"/>
    </source>
</evidence>
<organism evidence="6 7">
    <name type="scientific">Thecamonas trahens ATCC 50062</name>
    <dbReference type="NCBI Taxonomy" id="461836"/>
    <lineage>
        <taxon>Eukaryota</taxon>
        <taxon>Apusozoa</taxon>
        <taxon>Apusomonadida</taxon>
        <taxon>Apusomonadidae</taxon>
        <taxon>Thecamonas</taxon>
    </lineage>
</organism>
<feature type="coiled-coil region" evidence="1">
    <location>
        <begin position="397"/>
        <end position="435"/>
    </location>
</feature>
<dbReference type="SUPFAM" id="SSF48452">
    <property type="entry name" value="TPR-like"/>
    <property type="match status" value="1"/>
</dbReference>
<keyword evidence="1" id="KW-0175">Coiled coil</keyword>
<feature type="compositionally biased region" description="Low complexity" evidence="2">
    <location>
        <begin position="643"/>
        <end position="658"/>
    </location>
</feature>
<evidence type="ECO:0000313" key="7">
    <source>
        <dbReference type="Proteomes" id="UP000054408"/>
    </source>
</evidence>
<evidence type="ECO:0000259" key="5">
    <source>
        <dbReference type="Pfam" id="PF24798"/>
    </source>
</evidence>